<evidence type="ECO:0000313" key="1">
    <source>
        <dbReference type="EMBL" id="CCB90676.1"/>
    </source>
</evidence>
<name>F8LB12_9BACT</name>
<dbReference type="AlphaFoldDB" id="F8LB12"/>
<dbReference type="EMBL" id="FR872633">
    <property type="protein sequence ID" value="CCB90676.1"/>
    <property type="molecule type" value="Genomic_DNA"/>
</dbReference>
<sequence length="72" mass="8371">MILFFGKDLCSKIFVIFVDEQELASLADTEFISDFPDDDTEFEIRAISYPQKIPQKGICVYLRYEPSPDLEE</sequence>
<reference evidence="1" key="1">
    <citation type="submission" date="2011-05" db="EMBL/GenBank/DDBJ databases">
        <title>Unity in variety -- the pan-genome of the Chlamydiae.</title>
        <authorList>
            <person name="Collingro A."/>
            <person name="Tischler P."/>
            <person name="Weinmaier T."/>
            <person name="Penz T."/>
            <person name="Heinz E."/>
            <person name="Brunham R.C."/>
            <person name="Read T.D."/>
            <person name="Bavoil P.M."/>
            <person name="Sachse K."/>
            <person name="Kahane S."/>
            <person name="Friedman M.G."/>
            <person name="Rattei T."/>
            <person name="Myers G.S.A."/>
            <person name="Horn M."/>
        </authorList>
    </citation>
    <scope>NUCLEOTIDE SEQUENCE</scope>
    <source>
        <strain evidence="1">2032/99</strain>
    </source>
</reference>
<organism evidence="1">
    <name type="scientific">Waddlia chondrophila 2032/99</name>
    <dbReference type="NCBI Taxonomy" id="765953"/>
    <lineage>
        <taxon>Bacteria</taxon>
        <taxon>Pseudomonadati</taxon>
        <taxon>Chlamydiota</taxon>
        <taxon>Chlamydiia</taxon>
        <taxon>Parachlamydiales</taxon>
        <taxon>Waddliaceae</taxon>
        <taxon>Waddlia</taxon>
    </lineage>
</organism>
<gene>
    <name evidence="1" type="ORF">WCH_AF03940</name>
</gene>
<proteinExistence type="predicted"/>
<accession>F8LB12</accession>
<protein>
    <submittedName>
        <fullName evidence="1">Uncharacterized protein</fullName>
    </submittedName>
</protein>